<sequence length="74" mass="8535">MAKVIIIEPNISKEENEKNWQNVLGALESIAEEEFHRRAKGIIKNEEEKEESLKSQNLDVTIITKEDKTINITL</sequence>
<evidence type="ECO:0000313" key="2">
    <source>
        <dbReference type="Proteomes" id="UP000184035"/>
    </source>
</evidence>
<protein>
    <submittedName>
        <fullName evidence="1">Uncharacterized protein</fullName>
    </submittedName>
</protein>
<dbReference type="AlphaFoldDB" id="A0A1M4X863"/>
<organism evidence="1 2">
    <name type="scientific">Clostridium fallax</name>
    <dbReference type="NCBI Taxonomy" id="1533"/>
    <lineage>
        <taxon>Bacteria</taxon>
        <taxon>Bacillati</taxon>
        <taxon>Bacillota</taxon>
        <taxon>Clostridia</taxon>
        <taxon>Eubacteriales</taxon>
        <taxon>Clostridiaceae</taxon>
        <taxon>Clostridium</taxon>
    </lineage>
</organism>
<evidence type="ECO:0000313" key="1">
    <source>
        <dbReference type="EMBL" id="SHE89352.1"/>
    </source>
</evidence>
<dbReference type="EMBL" id="FQVM01000016">
    <property type="protein sequence ID" value="SHE89352.1"/>
    <property type="molecule type" value="Genomic_DNA"/>
</dbReference>
<keyword evidence="2" id="KW-1185">Reference proteome</keyword>
<proteinExistence type="predicted"/>
<gene>
    <name evidence="1" type="ORF">SAMN05443638_11634</name>
</gene>
<accession>A0A1M4X863</accession>
<reference evidence="1 2" key="1">
    <citation type="submission" date="2016-11" db="EMBL/GenBank/DDBJ databases">
        <authorList>
            <person name="Jaros S."/>
            <person name="Januszkiewicz K."/>
            <person name="Wedrychowicz H."/>
        </authorList>
    </citation>
    <scope>NUCLEOTIDE SEQUENCE [LARGE SCALE GENOMIC DNA]</scope>
    <source>
        <strain evidence="1 2">DSM 2631</strain>
    </source>
</reference>
<dbReference type="Proteomes" id="UP000184035">
    <property type="component" value="Unassembled WGS sequence"/>
</dbReference>
<name>A0A1M4X863_9CLOT</name>
<dbReference type="RefSeq" id="WP_072896396.1">
    <property type="nucleotide sequence ID" value="NZ_FQVM01000016.1"/>
</dbReference>